<evidence type="ECO:0000256" key="1">
    <source>
        <dbReference type="ARBA" id="ARBA00000448"/>
    </source>
</evidence>
<feature type="region of interest" description="Disordered" evidence="8">
    <location>
        <begin position="69"/>
        <end position="117"/>
    </location>
</feature>
<keyword evidence="4" id="KW-0732">Signal</keyword>
<protein>
    <recommendedName>
        <fullName evidence="3">beta-glucosidase</fullName>
        <ecNumber evidence="3">3.2.1.21</ecNumber>
    </recommendedName>
</protein>
<dbReference type="Pfam" id="PF01915">
    <property type="entry name" value="Glyco_hydro_3_C"/>
    <property type="match status" value="1"/>
</dbReference>
<dbReference type="GO" id="GO:0008422">
    <property type="term" value="F:beta-glucosidase activity"/>
    <property type="evidence" value="ECO:0007669"/>
    <property type="project" value="UniProtKB-EC"/>
</dbReference>
<name>A0A5S4GUZ0_9ACTN</name>
<evidence type="ECO:0000256" key="6">
    <source>
        <dbReference type="ARBA" id="ARBA00023295"/>
    </source>
</evidence>
<evidence type="ECO:0000259" key="10">
    <source>
        <dbReference type="Pfam" id="PF01915"/>
    </source>
</evidence>
<dbReference type="AlphaFoldDB" id="A0A5S4GUZ0"/>
<dbReference type="PRINTS" id="PR00133">
    <property type="entry name" value="GLHYDRLASE3"/>
</dbReference>
<dbReference type="EC" id="3.2.1.21" evidence="3"/>
<dbReference type="PANTHER" id="PTHR30620">
    <property type="entry name" value="PERIPLASMIC BETA-GLUCOSIDASE-RELATED"/>
    <property type="match status" value="1"/>
</dbReference>
<feature type="domain" description="Glycoside hydrolase family 3 C-terminal" evidence="10">
    <location>
        <begin position="547"/>
        <end position="746"/>
    </location>
</feature>
<sequence>MVRKVRPRPRPPGSAGGAVAITAAARPTGFVRHMIQRVNLVAVNPSFPVFTGLRCPIGRFVDSYGGAGGGSWETTSPSAEVVADPGVPRPPRPAARGPPGRAASSERPRRDDLRHPHSRIIATRIGRSLVALATIAALPSAIAAQPAQAGGPPAYLDARLSASARVSDLLGRMTLEEKVGQMTQAERGAIDGDRDQITALALGSVLSGGGSVPADNTPSGWADMVDAYQSKALATRLKIPLLYGIDSVHGHNNLVGATVFPHNIGLGATRDPGLVKEAEQITAVETKATGPQWVFAPCVCVSRDLRWGRTYESFGEDPRLVKEMAVAIEGFQGRRKSDMATNRHVLATAKHFAGDGDTVFGSSTSGTYTIDQGVTVTDRKTFAKIDLSPYVTAVHKYGVGSIMPSFSSVDWTEDGVGNPVKMSAHKELLTDVLKKKIGFDGFLISDWEAIHQIPGDYPTQVRTAVNAGMDMFMEPYSAPQFVQTLIAEVKAGRVPMARIDDAVRRILTAKVEMGLFEHPFTDRNLAPAIGSAQHRAVAREAVAKSQVLLKNAGHALPLRKNERIYVAGVNADDIGNQAGGWTVTWQGSSGDIIPGTTILDGIKQNSSHVTYSADASAPMSGSDVGVVVVGETPYAEGVGDVGNGHTLNLSDADKANIDKVCAAIRTCVVLDVAGRPQIVTDRLPAMDAFVMSWLPGSEGAGVADVLFGKRPFTGRLPVTWPRSEAQEPINVGDRAYRPLFPYGYGLRTGRHH</sequence>
<dbReference type="PROSITE" id="PS00775">
    <property type="entry name" value="GLYCOSYL_HYDROL_F3"/>
    <property type="match status" value="1"/>
</dbReference>
<dbReference type="InterPro" id="IPR051915">
    <property type="entry name" value="Cellulose_Degrad_GH3"/>
</dbReference>
<dbReference type="InterPro" id="IPR002772">
    <property type="entry name" value="Glyco_hydro_3_C"/>
</dbReference>
<evidence type="ECO:0000256" key="8">
    <source>
        <dbReference type="SAM" id="MobiDB-lite"/>
    </source>
</evidence>
<dbReference type="EMBL" id="VCKZ01000147">
    <property type="protein sequence ID" value="TMR36562.1"/>
    <property type="molecule type" value="Genomic_DNA"/>
</dbReference>
<keyword evidence="12" id="KW-1185">Reference proteome</keyword>
<organism evidence="11 12">
    <name type="scientific">Actinomadura geliboluensis</name>
    <dbReference type="NCBI Taxonomy" id="882440"/>
    <lineage>
        <taxon>Bacteria</taxon>
        <taxon>Bacillati</taxon>
        <taxon>Actinomycetota</taxon>
        <taxon>Actinomycetes</taxon>
        <taxon>Streptosporangiales</taxon>
        <taxon>Thermomonosporaceae</taxon>
        <taxon>Actinomadura</taxon>
    </lineage>
</organism>
<keyword evidence="6 7" id="KW-0326">Glycosidase</keyword>
<dbReference type="InterPro" id="IPR036881">
    <property type="entry name" value="Glyco_hydro_3_C_sf"/>
</dbReference>
<evidence type="ECO:0000313" key="12">
    <source>
        <dbReference type="Proteomes" id="UP000305238"/>
    </source>
</evidence>
<comment type="similarity">
    <text evidence="2 7">Belongs to the glycosyl hydrolase 3 family.</text>
</comment>
<dbReference type="Gene3D" id="3.40.50.1700">
    <property type="entry name" value="Glycoside hydrolase family 3 C-terminal domain"/>
    <property type="match status" value="1"/>
</dbReference>
<dbReference type="Proteomes" id="UP000305238">
    <property type="component" value="Unassembled WGS sequence"/>
</dbReference>
<dbReference type="PANTHER" id="PTHR30620:SF16">
    <property type="entry name" value="LYSOSOMAL BETA GLUCOSIDASE"/>
    <property type="match status" value="1"/>
</dbReference>
<feature type="compositionally biased region" description="Basic and acidic residues" evidence="8">
    <location>
        <begin position="104"/>
        <end position="115"/>
    </location>
</feature>
<evidence type="ECO:0000256" key="5">
    <source>
        <dbReference type="ARBA" id="ARBA00022801"/>
    </source>
</evidence>
<dbReference type="Gene3D" id="3.20.20.300">
    <property type="entry name" value="Glycoside hydrolase, family 3, N-terminal domain"/>
    <property type="match status" value="1"/>
</dbReference>
<evidence type="ECO:0000256" key="7">
    <source>
        <dbReference type="RuleBase" id="RU361161"/>
    </source>
</evidence>
<keyword evidence="5 7" id="KW-0378">Hydrolase</keyword>
<gene>
    <name evidence="11" type="ORF">ETD96_20480</name>
</gene>
<dbReference type="GO" id="GO:0009251">
    <property type="term" value="P:glucan catabolic process"/>
    <property type="evidence" value="ECO:0007669"/>
    <property type="project" value="TreeGrafter"/>
</dbReference>
<reference evidence="11 12" key="1">
    <citation type="submission" date="2019-05" db="EMBL/GenBank/DDBJ databases">
        <title>Draft genome sequence of Actinomadura geliboluensis A8036.</title>
        <authorList>
            <person name="Saricaoglu S."/>
            <person name="Isik K."/>
        </authorList>
    </citation>
    <scope>NUCLEOTIDE SEQUENCE [LARGE SCALE GENOMIC DNA]</scope>
    <source>
        <strain evidence="11 12">A8036</strain>
    </source>
</reference>
<evidence type="ECO:0000256" key="3">
    <source>
        <dbReference type="ARBA" id="ARBA00012744"/>
    </source>
</evidence>
<dbReference type="InterPro" id="IPR017853">
    <property type="entry name" value="GH"/>
</dbReference>
<dbReference type="SUPFAM" id="SSF52279">
    <property type="entry name" value="Beta-D-glucan exohydrolase, C-terminal domain"/>
    <property type="match status" value="1"/>
</dbReference>
<dbReference type="OrthoDB" id="9803863at2"/>
<evidence type="ECO:0000256" key="4">
    <source>
        <dbReference type="ARBA" id="ARBA00022729"/>
    </source>
</evidence>
<dbReference type="SUPFAM" id="SSF51445">
    <property type="entry name" value="(Trans)glycosidases"/>
    <property type="match status" value="1"/>
</dbReference>
<comment type="caution">
    <text evidence="11">The sequence shown here is derived from an EMBL/GenBank/DDBJ whole genome shotgun (WGS) entry which is preliminary data.</text>
</comment>
<accession>A0A5S4GUZ0</accession>
<dbReference type="InterPro" id="IPR019800">
    <property type="entry name" value="Glyco_hydro_3_AS"/>
</dbReference>
<evidence type="ECO:0000259" key="9">
    <source>
        <dbReference type="Pfam" id="PF00933"/>
    </source>
</evidence>
<dbReference type="InterPro" id="IPR036962">
    <property type="entry name" value="Glyco_hydro_3_N_sf"/>
</dbReference>
<dbReference type="InterPro" id="IPR001764">
    <property type="entry name" value="Glyco_hydro_3_N"/>
</dbReference>
<evidence type="ECO:0000313" key="11">
    <source>
        <dbReference type="EMBL" id="TMR36562.1"/>
    </source>
</evidence>
<feature type="domain" description="Glycoside hydrolase family 3 N-terminal" evidence="9">
    <location>
        <begin position="174"/>
        <end position="508"/>
    </location>
</feature>
<feature type="compositionally biased region" description="Low complexity" evidence="8">
    <location>
        <begin position="94"/>
        <end position="103"/>
    </location>
</feature>
<evidence type="ECO:0000256" key="2">
    <source>
        <dbReference type="ARBA" id="ARBA00005336"/>
    </source>
</evidence>
<proteinExistence type="inferred from homology"/>
<comment type="catalytic activity">
    <reaction evidence="1">
        <text>Hydrolysis of terminal, non-reducing beta-D-glucosyl residues with release of beta-D-glucose.</text>
        <dbReference type="EC" id="3.2.1.21"/>
    </reaction>
</comment>
<dbReference type="Pfam" id="PF00933">
    <property type="entry name" value="Glyco_hydro_3"/>
    <property type="match status" value="1"/>
</dbReference>